<evidence type="ECO:0000313" key="2">
    <source>
        <dbReference type="EMBL" id="CAG7827481.1"/>
    </source>
</evidence>
<keyword evidence="3" id="KW-1185">Reference proteome</keyword>
<dbReference type="PIRSF" id="PIRSF015730">
    <property type="entry name" value="TFAR19"/>
    <property type="match status" value="1"/>
</dbReference>
<dbReference type="Pfam" id="PF01984">
    <property type="entry name" value="dsDNA_bind"/>
    <property type="match status" value="1"/>
</dbReference>
<feature type="region of interest" description="Disordered" evidence="1">
    <location>
        <begin position="100"/>
        <end position="123"/>
    </location>
</feature>
<evidence type="ECO:0000256" key="1">
    <source>
        <dbReference type="SAM" id="MobiDB-lite"/>
    </source>
</evidence>
<dbReference type="InterPro" id="IPR002836">
    <property type="entry name" value="PDCD5-like"/>
</dbReference>
<dbReference type="EMBL" id="CAJVCH010543740">
    <property type="protein sequence ID" value="CAG7827481.1"/>
    <property type="molecule type" value="Genomic_DNA"/>
</dbReference>
<gene>
    <name evidence="2" type="ORF">AFUS01_LOCUS37469</name>
</gene>
<dbReference type="PANTHER" id="PTHR10840">
    <property type="entry name" value="PROGRAMMED CELL DEATH PROTEIN 5"/>
    <property type="match status" value="1"/>
</dbReference>
<sequence length="123" mass="13875">MNDLTKLGLQGGNEANSKEDQAAAAAERKAEQENMKNSILNQILDQHALARLNTLRVAKPERAAMIEAILVNMMRTGQLRSKISEDEFVEILNRVPTSQSNSLKVNFERRQDSSDEEDFMKDL</sequence>
<feature type="compositionally biased region" description="Basic and acidic residues" evidence="1">
    <location>
        <begin position="16"/>
        <end position="33"/>
    </location>
</feature>
<dbReference type="GO" id="GO:0005829">
    <property type="term" value="C:cytosol"/>
    <property type="evidence" value="ECO:0007669"/>
    <property type="project" value="TreeGrafter"/>
</dbReference>
<accession>A0A8J2L7F9</accession>
<feature type="region of interest" description="Disordered" evidence="1">
    <location>
        <begin position="1"/>
        <end position="33"/>
    </location>
</feature>
<reference evidence="2" key="1">
    <citation type="submission" date="2021-06" db="EMBL/GenBank/DDBJ databases">
        <authorList>
            <person name="Hodson N. C."/>
            <person name="Mongue J. A."/>
            <person name="Jaron S. K."/>
        </authorList>
    </citation>
    <scope>NUCLEOTIDE SEQUENCE</scope>
</reference>
<proteinExistence type="predicted"/>
<name>A0A8J2L7F9_9HEXA</name>
<dbReference type="AlphaFoldDB" id="A0A8J2L7F9"/>
<evidence type="ECO:0008006" key="4">
    <source>
        <dbReference type="Google" id="ProtNLM"/>
    </source>
</evidence>
<dbReference type="GO" id="GO:0003677">
    <property type="term" value="F:DNA binding"/>
    <property type="evidence" value="ECO:0007669"/>
    <property type="project" value="InterPro"/>
</dbReference>
<dbReference type="OrthoDB" id="10252486at2759"/>
<evidence type="ECO:0000313" key="3">
    <source>
        <dbReference type="Proteomes" id="UP000708208"/>
    </source>
</evidence>
<feature type="compositionally biased region" description="Acidic residues" evidence="1">
    <location>
        <begin position="114"/>
        <end position="123"/>
    </location>
</feature>
<dbReference type="GO" id="GO:0005634">
    <property type="term" value="C:nucleus"/>
    <property type="evidence" value="ECO:0007669"/>
    <property type="project" value="TreeGrafter"/>
</dbReference>
<comment type="caution">
    <text evidence="2">The sequence shown here is derived from an EMBL/GenBank/DDBJ whole genome shotgun (WGS) entry which is preliminary data.</text>
</comment>
<dbReference type="Proteomes" id="UP000708208">
    <property type="component" value="Unassembled WGS sequence"/>
</dbReference>
<protein>
    <recommendedName>
        <fullName evidence="4">Programmed cell death protein 5</fullName>
    </recommendedName>
</protein>
<organism evidence="2 3">
    <name type="scientific">Allacma fusca</name>
    <dbReference type="NCBI Taxonomy" id="39272"/>
    <lineage>
        <taxon>Eukaryota</taxon>
        <taxon>Metazoa</taxon>
        <taxon>Ecdysozoa</taxon>
        <taxon>Arthropoda</taxon>
        <taxon>Hexapoda</taxon>
        <taxon>Collembola</taxon>
        <taxon>Symphypleona</taxon>
        <taxon>Sminthuridae</taxon>
        <taxon>Allacma</taxon>
    </lineage>
</organism>
<dbReference type="PANTHER" id="PTHR10840:SF0">
    <property type="entry name" value="PROGRAMMED CELL DEATH PROTEIN 5"/>
    <property type="match status" value="1"/>
</dbReference>